<dbReference type="Pfam" id="PF03401">
    <property type="entry name" value="TctC"/>
    <property type="match status" value="1"/>
</dbReference>
<dbReference type="PROSITE" id="PS51257">
    <property type="entry name" value="PROKAR_LIPOPROTEIN"/>
    <property type="match status" value="1"/>
</dbReference>
<comment type="similarity">
    <text evidence="1">Belongs to the UPF0065 (bug) family.</text>
</comment>
<organism evidence="2 3">
    <name type="scientific">Blastococcus deserti</name>
    <dbReference type="NCBI Taxonomy" id="2259033"/>
    <lineage>
        <taxon>Bacteria</taxon>
        <taxon>Bacillati</taxon>
        <taxon>Actinomycetota</taxon>
        <taxon>Actinomycetes</taxon>
        <taxon>Geodermatophilales</taxon>
        <taxon>Geodermatophilaceae</taxon>
        <taxon>Blastococcus</taxon>
    </lineage>
</organism>
<dbReference type="Proteomes" id="UP001597402">
    <property type="component" value="Unassembled WGS sequence"/>
</dbReference>
<dbReference type="EMBL" id="JBHUHP010000010">
    <property type="protein sequence ID" value="MFD2092423.1"/>
    <property type="molecule type" value="Genomic_DNA"/>
</dbReference>
<dbReference type="SUPFAM" id="SSF53850">
    <property type="entry name" value="Periplasmic binding protein-like II"/>
    <property type="match status" value="1"/>
</dbReference>
<dbReference type="PIRSF" id="PIRSF017082">
    <property type="entry name" value="YflP"/>
    <property type="match status" value="1"/>
</dbReference>
<evidence type="ECO:0000313" key="2">
    <source>
        <dbReference type="EMBL" id="MFD2092423.1"/>
    </source>
</evidence>
<gene>
    <name evidence="2" type="ORF">ACFSHS_12670</name>
</gene>
<name>A0ABW4XCU1_9ACTN</name>
<dbReference type="InterPro" id="IPR042100">
    <property type="entry name" value="Bug_dom1"/>
</dbReference>
<accession>A0ABW4XCU1</accession>
<evidence type="ECO:0000313" key="3">
    <source>
        <dbReference type="Proteomes" id="UP001597402"/>
    </source>
</evidence>
<dbReference type="CDD" id="cd07012">
    <property type="entry name" value="PBP2_Bug_TTT"/>
    <property type="match status" value="1"/>
</dbReference>
<dbReference type="PANTHER" id="PTHR42928:SF5">
    <property type="entry name" value="BLR1237 PROTEIN"/>
    <property type="match status" value="1"/>
</dbReference>
<dbReference type="PANTHER" id="PTHR42928">
    <property type="entry name" value="TRICARBOXYLATE-BINDING PROTEIN"/>
    <property type="match status" value="1"/>
</dbReference>
<dbReference type="RefSeq" id="WP_376876278.1">
    <property type="nucleotide sequence ID" value="NZ_JBHUHP010000010.1"/>
</dbReference>
<proteinExistence type="inferred from homology"/>
<protein>
    <submittedName>
        <fullName evidence="2">Tripartite tricarboxylate transporter substrate binding protein</fullName>
    </submittedName>
</protein>
<dbReference type="InterPro" id="IPR005064">
    <property type="entry name" value="BUG"/>
</dbReference>
<keyword evidence="3" id="KW-1185">Reference proteome</keyword>
<evidence type="ECO:0000256" key="1">
    <source>
        <dbReference type="ARBA" id="ARBA00006987"/>
    </source>
</evidence>
<comment type="caution">
    <text evidence="2">The sequence shown here is derived from an EMBL/GenBank/DDBJ whole genome shotgun (WGS) entry which is preliminary data.</text>
</comment>
<dbReference type="Gene3D" id="3.40.190.150">
    <property type="entry name" value="Bordetella uptake gene, domain 1"/>
    <property type="match status" value="1"/>
</dbReference>
<sequence>MRANRYRMPALVAASVVVLAGCAETEEEGSGEGGAADYPTEEIMLYVPYAPGGPTDLAARTVGTCLEEDFGQTVVVENREGGSGALGMQAMIAGGNDGHSLSLIAVPASATNPLQDDVGYTNDDYLPIAAVTEIPSVLAVGQGSRFADAEALFRFAEENPGQVNVGVPGATTSQAMELQRMAEEYGIELTLVPFTGNAEMTTALLGGNVDAVFINASQDVLENIEAGSFVPLAVSPEDRVDYLEDVPTLAELGFPELTYSVSVFGLAAPAGTPDDVVATLEDAVRSCLEQPEVVEDLGEQYVPDEFIGAEAFQNRIDDIVEVYGPLLQE</sequence>
<reference evidence="3" key="1">
    <citation type="journal article" date="2019" name="Int. J. Syst. Evol. Microbiol.">
        <title>The Global Catalogue of Microorganisms (GCM) 10K type strain sequencing project: providing services to taxonomists for standard genome sequencing and annotation.</title>
        <authorList>
            <consortium name="The Broad Institute Genomics Platform"/>
            <consortium name="The Broad Institute Genome Sequencing Center for Infectious Disease"/>
            <person name="Wu L."/>
            <person name="Ma J."/>
        </authorList>
    </citation>
    <scope>NUCLEOTIDE SEQUENCE [LARGE SCALE GENOMIC DNA]</scope>
    <source>
        <strain evidence="3">JCM 3338</strain>
    </source>
</reference>
<dbReference type="Gene3D" id="3.40.190.10">
    <property type="entry name" value="Periplasmic binding protein-like II"/>
    <property type="match status" value="1"/>
</dbReference>